<name>A0A8H3V9X7_VENIN</name>
<reference evidence="2 3" key="1">
    <citation type="submission" date="2019-11" db="EMBL/GenBank/DDBJ databases">
        <title>Venturia inaequalis Genome Resource.</title>
        <authorList>
            <person name="Lichtner F.J."/>
        </authorList>
    </citation>
    <scope>NUCLEOTIDE SEQUENCE [LARGE SCALE GENOMIC DNA]</scope>
    <source>
        <strain evidence="2">Bline_iso_100314</strain>
    </source>
</reference>
<organism evidence="2 3">
    <name type="scientific">Venturia inaequalis</name>
    <name type="common">Apple scab fungus</name>
    <dbReference type="NCBI Taxonomy" id="5025"/>
    <lineage>
        <taxon>Eukaryota</taxon>
        <taxon>Fungi</taxon>
        <taxon>Dikarya</taxon>
        <taxon>Ascomycota</taxon>
        <taxon>Pezizomycotina</taxon>
        <taxon>Dothideomycetes</taxon>
        <taxon>Pleosporomycetidae</taxon>
        <taxon>Venturiales</taxon>
        <taxon>Venturiaceae</taxon>
        <taxon>Venturia</taxon>
    </lineage>
</organism>
<comment type="caution">
    <text evidence="2">The sequence shown here is derived from an EMBL/GenBank/DDBJ whole genome shotgun (WGS) entry which is preliminary data.</text>
</comment>
<protein>
    <submittedName>
        <fullName evidence="2">Uncharacterized protein</fullName>
    </submittedName>
</protein>
<evidence type="ECO:0000313" key="2">
    <source>
        <dbReference type="EMBL" id="KAE9984785.1"/>
    </source>
</evidence>
<evidence type="ECO:0000256" key="1">
    <source>
        <dbReference type="SAM" id="MobiDB-lite"/>
    </source>
</evidence>
<proteinExistence type="predicted"/>
<dbReference type="AlphaFoldDB" id="A0A8H3V9X7"/>
<accession>A0A8H3V9X7</accession>
<dbReference type="Proteomes" id="UP000433883">
    <property type="component" value="Unassembled WGS sequence"/>
</dbReference>
<feature type="region of interest" description="Disordered" evidence="1">
    <location>
        <begin position="71"/>
        <end position="125"/>
    </location>
</feature>
<dbReference type="EMBL" id="WNWQ01000013">
    <property type="protein sequence ID" value="KAE9984785.1"/>
    <property type="molecule type" value="Genomic_DNA"/>
</dbReference>
<gene>
    <name evidence="2" type="ORF">BLS_001358</name>
</gene>
<evidence type="ECO:0000313" key="3">
    <source>
        <dbReference type="Proteomes" id="UP000433883"/>
    </source>
</evidence>
<sequence>MSLHPSHSLPALQARPVLPSYPLRLLSNLLVSLNFISTPSSWAHVTTENAPVVGLAIEQVQISHRIINGINSTPSGRIAPKLNSKSKPSENDKKPWLQRRSVSASLAEKPATNHRSSVRPVNEERCGKGTGKVLCGEQVSLTRGAAVGLA</sequence>